<gene>
    <name evidence="12" type="ORF">FTV88_0134</name>
</gene>
<keyword evidence="2 10" id="KW-0547">Nucleotide-binding</keyword>
<dbReference type="GO" id="GO:0005524">
    <property type="term" value="F:ATP binding"/>
    <property type="evidence" value="ECO:0007669"/>
    <property type="project" value="UniProtKB-UniRule"/>
</dbReference>
<evidence type="ECO:0000256" key="1">
    <source>
        <dbReference type="ARBA" id="ARBA00009922"/>
    </source>
</evidence>
<dbReference type="GO" id="GO:0003677">
    <property type="term" value="F:DNA binding"/>
    <property type="evidence" value="ECO:0007669"/>
    <property type="project" value="InterPro"/>
</dbReference>
<comment type="similarity">
    <text evidence="1">Belongs to the helicase family. UvrD subfamily.</text>
</comment>
<dbReference type="InterPro" id="IPR000212">
    <property type="entry name" value="DNA_helicase_UvrD/REP"/>
</dbReference>
<keyword evidence="13" id="KW-1185">Reference proteome</keyword>
<evidence type="ECO:0000256" key="8">
    <source>
        <dbReference type="ARBA" id="ARBA00034808"/>
    </source>
</evidence>
<feature type="domain" description="UvrD-like helicase ATP-binding" evidence="11">
    <location>
        <begin position="1"/>
        <end position="300"/>
    </location>
</feature>
<dbReference type="InterPro" id="IPR014016">
    <property type="entry name" value="UvrD-like_ATP-bd"/>
</dbReference>
<evidence type="ECO:0000256" key="7">
    <source>
        <dbReference type="ARBA" id="ARBA00034617"/>
    </source>
</evidence>
<dbReference type="EC" id="5.6.2.4" evidence="8"/>
<evidence type="ECO:0000256" key="5">
    <source>
        <dbReference type="ARBA" id="ARBA00022840"/>
    </source>
</evidence>
<accession>A0A5Q2MY54</accession>
<dbReference type="Pfam" id="PF13361">
    <property type="entry name" value="UvrD_C"/>
    <property type="match status" value="1"/>
</dbReference>
<evidence type="ECO:0000256" key="6">
    <source>
        <dbReference type="ARBA" id="ARBA00023235"/>
    </source>
</evidence>
<protein>
    <recommendedName>
        <fullName evidence="8">DNA 3'-5' helicase</fullName>
        <ecNumber evidence="8">5.6.2.4</ecNumber>
    </recommendedName>
</protein>
<dbReference type="AlphaFoldDB" id="A0A5Q2MY54"/>
<dbReference type="Gene3D" id="3.40.50.300">
    <property type="entry name" value="P-loop containing nucleotide triphosphate hydrolases"/>
    <property type="match status" value="2"/>
</dbReference>
<dbReference type="PANTHER" id="PTHR11070">
    <property type="entry name" value="UVRD / RECB / PCRA DNA HELICASE FAMILY MEMBER"/>
    <property type="match status" value="1"/>
</dbReference>
<feature type="binding site" evidence="10">
    <location>
        <begin position="21"/>
        <end position="28"/>
    </location>
    <ligand>
        <name>ATP</name>
        <dbReference type="ChEBI" id="CHEBI:30616"/>
    </ligand>
</feature>
<dbReference type="GO" id="GO:0016887">
    <property type="term" value="F:ATP hydrolysis activity"/>
    <property type="evidence" value="ECO:0007669"/>
    <property type="project" value="RHEA"/>
</dbReference>
<evidence type="ECO:0000256" key="3">
    <source>
        <dbReference type="ARBA" id="ARBA00022801"/>
    </source>
</evidence>
<keyword evidence="6" id="KW-0413">Isomerase</keyword>
<keyword evidence="4 10" id="KW-0347">Helicase</keyword>
<dbReference type="SUPFAM" id="SSF52540">
    <property type="entry name" value="P-loop containing nucleoside triphosphate hydrolases"/>
    <property type="match status" value="1"/>
</dbReference>
<dbReference type="Proteomes" id="UP000366051">
    <property type="component" value="Chromosome"/>
</dbReference>
<dbReference type="InterPro" id="IPR027417">
    <property type="entry name" value="P-loop_NTPase"/>
</dbReference>
<comment type="catalytic activity">
    <reaction evidence="9">
        <text>ATP + H2O = ADP + phosphate + H(+)</text>
        <dbReference type="Rhea" id="RHEA:13065"/>
        <dbReference type="ChEBI" id="CHEBI:15377"/>
        <dbReference type="ChEBI" id="CHEBI:15378"/>
        <dbReference type="ChEBI" id="CHEBI:30616"/>
        <dbReference type="ChEBI" id="CHEBI:43474"/>
        <dbReference type="ChEBI" id="CHEBI:456216"/>
        <dbReference type="EC" id="5.6.2.4"/>
    </reaction>
</comment>
<reference evidence="13" key="1">
    <citation type="submission" date="2019-11" db="EMBL/GenBank/DDBJ databases">
        <title>Genome sequence of Heliorestis convoluta strain HH, an alkaliphilic and minimalistic phototrophic bacterium from a soda lake in Egypt.</title>
        <authorList>
            <person name="Dewey E.D."/>
            <person name="Stokes L.M."/>
            <person name="Burchell B.M."/>
            <person name="Shaffer K.N."/>
            <person name="Huntington A.M."/>
            <person name="Baker J.M."/>
            <person name="Nadendla S."/>
            <person name="Giglio M.G."/>
            <person name="Touchman J.W."/>
            <person name="Blankenship R.E."/>
            <person name="Madigan M.T."/>
            <person name="Sattley W.M."/>
        </authorList>
    </citation>
    <scope>NUCLEOTIDE SEQUENCE [LARGE SCALE GENOMIC DNA]</scope>
    <source>
        <strain evidence="13">HH</strain>
    </source>
</reference>
<dbReference type="PANTHER" id="PTHR11070:SF3">
    <property type="entry name" value="DNA 3'-5' HELICASE"/>
    <property type="match status" value="1"/>
</dbReference>
<comment type="catalytic activity">
    <reaction evidence="7">
        <text>Couples ATP hydrolysis with the unwinding of duplex DNA by translocating in the 3'-5' direction.</text>
        <dbReference type="EC" id="5.6.2.4"/>
    </reaction>
</comment>
<evidence type="ECO:0000256" key="2">
    <source>
        <dbReference type="ARBA" id="ARBA00022741"/>
    </source>
</evidence>
<dbReference type="InterPro" id="IPR013986">
    <property type="entry name" value="DExx_box_DNA_helicase_dom_sf"/>
</dbReference>
<dbReference type="Pfam" id="PF00580">
    <property type="entry name" value="UvrD-helicase"/>
    <property type="match status" value="1"/>
</dbReference>
<evidence type="ECO:0000259" key="11">
    <source>
        <dbReference type="PROSITE" id="PS51198"/>
    </source>
</evidence>
<dbReference type="GO" id="GO:0005829">
    <property type="term" value="C:cytosol"/>
    <property type="evidence" value="ECO:0007669"/>
    <property type="project" value="TreeGrafter"/>
</dbReference>
<keyword evidence="3 10" id="KW-0378">Hydrolase</keyword>
<sequence length="584" mass="68952">MEEKIDSNTTIHIEQHFKIIAGPGAGKTHWLTNHVKNVLQNSTRLGRTAKIACITYTNVASEEIRLRLGETVGEKVEIGTIHNFLYKYIVKPYGFLLKDEEGINLINLEKMDGHDEHIPNISIIKKWIDSELGRRRFYLLNDDRIERFLQCLKNFDWILEQDDCLNFQLRSEYKKTASNIRLPKLTQKQLLTYKKYYWNKGQIHHEDVLYLAYRILKEKPSVIKFLSYKFPYLFIDEFQDTNPIQTSIVRRLAAEKTIVGVIGDSTQSIYKFQGAKREDFEVFELNELKEYYMPDNRRSTNNIVKFLQNIRDDELVQKAKKNREGAKVTVLVGDQSKALQYVSKIDHKACVLARNNETVRQLKYSSTQELGDLWVRSRVIDSNFQRQMFIYYAVFAVELIEQKKYEEALSLMKKIFNYHANGSKITQKKKRSFAIQTIERLYSLRNQNYKKTLYEYHNVTLEEILERFDVESPSAKITKRGKKFFEFANQYTYQHMVQSLRLQEDESLIRTIHKAKGCEFNTVLVVLEKKNLRYLFEPKIDSIDDDTRILYVGFSRAKEKLYINIPYLADDKHSILSECEIIDI</sequence>
<evidence type="ECO:0000313" key="12">
    <source>
        <dbReference type="EMBL" id="QGG46313.1"/>
    </source>
</evidence>
<dbReference type="EMBL" id="CP045875">
    <property type="protein sequence ID" value="QGG46313.1"/>
    <property type="molecule type" value="Genomic_DNA"/>
</dbReference>
<organism evidence="12 13">
    <name type="scientific">Heliorestis convoluta</name>
    <dbReference type="NCBI Taxonomy" id="356322"/>
    <lineage>
        <taxon>Bacteria</taxon>
        <taxon>Bacillati</taxon>
        <taxon>Bacillota</taxon>
        <taxon>Clostridia</taxon>
        <taxon>Eubacteriales</taxon>
        <taxon>Heliobacteriaceae</taxon>
        <taxon>Heliorestis</taxon>
    </lineage>
</organism>
<dbReference type="KEGG" id="hcv:FTV88_0134"/>
<dbReference type="Gene3D" id="1.10.10.160">
    <property type="match status" value="1"/>
</dbReference>
<dbReference type="GO" id="GO:0000725">
    <property type="term" value="P:recombinational repair"/>
    <property type="evidence" value="ECO:0007669"/>
    <property type="project" value="TreeGrafter"/>
</dbReference>
<proteinExistence type="inferred from homology"/>
<evidence type="ECO:0000256" key="9">
    <source>
        <dbReference type="ARBA" id="ARBA00048988"/>
    </source>
</evidence>
<dbReference type="PROSITE" id="PS51198">
    <property type="entry name" value="UVRD_HELICASE_ATP_BIND"/>
    <property type="match status" value="1"/>
</dbReference>
<keyword evidence="5 10" id="KW-0067">ATP-binding</keyword>
<evidence type="ECO:0000313" key="13">
    <source>
        <dbReference type="Proteomes" id="UP000366051"/>
    </source>
</evidence>
<dbReference type="InterPro" id="IPR014017">
    <property type="entry name" value="DNA_helicase_UvrD-like_C"/>
</dbReference>
<name>A0A5Q2MY54_9FIRM</name>
<dbReference type="GO" id="GO:0043138">
    <property type="term" value="F:3'-5' DNA helicase activity"/>
    <property type="evidence" value="ECO:0007669"/>
    <property type="project" value="UniProtKB-EC"/>
</dbReference>
<dbReference type="OrthoDB" id="9765670at2"/>
<dbReference type="RefSeq" id="WP_153723907.1">
    <property type="nucleotide sequence ID" value="NZ_CP045875.1"/>
</dbReference>
<evidence type="ECO:0000256" key="4">
    <source>
        <dbReference type="ARBA" id="ARBA00022806"/>
    </source>
</evidence>
<evidence type="ECO:0000256" key="10">
    <source>
        <dbReference type="PROSITE-ProRule" id="PRU00560"/>
    </source>
</evidence>